<sequence length="57" mass="6585">MGKMRARRLITAKENGFWIGTGTNSPLAGGALHWFFYPGEQRNYKFPKMKREVKNPV</sequence>
<comment type="caution">
    <text evidence="1">The sequence shown here is derived from an EMBL/GenBank/DDBJ whole genome shotgun (WGS) entry which is preliminary data.</text>
</comment>
<accession>A0ABQ6PZL9</accession>
<dbReference type="EMBL" id="BTPE01000005">
    <property type="protein sequence ID" value="GMQ33369.1"/>
    <property type="molecule type" value="Genomic_DNA"/>
</dbReference>
<evidence type="ECO:0000313" key="2">
    <source>
        <dbReference type="Proteomes" id="UP001307705"/>
    </source>
</evidence>
<dbReference type="Proteomes" id="UP001307705">
    <property type="component" value="Unassembled WGS sequence"/>
</dbReference>
<keyword evidence="2" id="KW-1185">Reference proteome</keyword>
<proteinExistence type="predicted"/>
<reference evidence="1 2" key="1">
    <citation type="submission" date="2023-08" db="EMBL/GenBank/DDBJ databases">
        <title>Draft genome sequence of Algoriphagus taiwanensis.</title>
        <authorList>
            <person name="Takatani N."/>
            <person name="Hosokawa M."/>
            <person name="Sawabe T."/>
        </authorList>
    </citation>
    <scope>NUCLEOTIDE SEQUENCE [LARGE SCALE GENOMIC DNA]</scope>
    <source>
        <strain evidence="1 2">JCM 19755</strain>
    </source>
</reference>
<name>A0ABQ6PZL9_9BACT</name>
<protein>
    <submittedName>
        <fullName evidence="1">Uncharacterized protein</fullName>
    </submittedName>
</protein>
<organism evidence="1 2">
    <name type="scientific">Algoriphagus taiwanensis</name>
    <dbReference type="NCBI Taxonomy" id="1445656"/>
    <lineage>
        <taxon>Bacteria</taxon>
        <taxon>Pseudomonadati</taxon>
        <taxon>Bacteroidota</taxon>
        <taxon>Cytophagia</taxon>
        <taxon>Cytophagales</taxon>
        <taxon>Cyclobacteriaceae</taxon>
        <taxon>Algoriphagus</taxon>
    </lineage>
</organism>
<gene>
    <name evidence="1" type="ORF">Ataiwa_16410</name>
</gene>
<evidence type="ECO:0000313" key="1">
    <source>
        <dbReference type="EMBL" id="GMQ33369.1"/>
    </source>
</evidence>